<proteinExistence type="predicted"/>
<feature type="region of interest" description="Disordered" evidence="1">
    <location>
        <begin position="1"/>
        <end position="80"/>
    </location>
</feature>
<feature type="compositionally biased region" description="Polar residues" evidence="1">
    <location>
        <begin position="1"/>
        <end position="26"/>
    </location>
</feature>
<reference evidence="2" key="2">
    <citation type="submission" date="2020-11" db="EMBL/GenBank/DDBJ databases">
        <authorList>
            <person name="McCartney M.A."/>
            <person name="Auch B."/>
            <person name="Kono T."/>
            <person name="Mallez S."/>
            <person name="Becker A."/>
            <person name="Gohl D.M."/>
            <person name="Silverstein K.A.T."/>
            <person name="Koren S."/>
            <person name="Bechman K.B."/>
            <person name="Herman A."/>
            <person name="Abrahante J.E."/>
            <person name="Garbe J."/>
        </authorList>
    </citation>
    <scope>NUCLEOTIDE SEQUENCE</scope>
    <source>
        <strain evidence="2">Duluth1</strain>
        <tissue evidence="2">Whole animal</tissue>
    </source>
</reference>
<dbReference type="Proteomes" id="UP000828390">
    <property type="component" value="Unassembled WGS sequence"/>
</dbReference>
<sequence>MTAQHTFTRQNKSKASSQSDHGNQRTPGIKTNPESRSSRRYSPGNQTSDLTKSGLMSDQLSSSTHQLAHGYQQSAVYKPD</sequence>
<accession>A0A9D4FCW1</accession>
<dbReference type="EMBL" id="JAIWYP010000007">
    <property type="protein sequence ID" value="KAH3795972.1"/>
    <property type="molecule type" value="Genomic_DNA"/>
</dbReference>
<comment type="caution">
    <text evidence="2">The sequence shown here is derived from an EMBL/GenBank/DDBJ whole genome shotgun (WGS) entry which is preliminary data.</text>
</comment>
<protein>
    <submittedName>
        <fullName evidence="2">Uncharacterized protein</fullName>
    </submittedName>
</protein>
<evidence type="ECO:0000313" key="2">
    <source>
        <dbReference type="EMBL" id="KAH3795972.1"/>
    </source>
</evidence>
<evidence type="ECO:0000256" key="1">
    <source>
        <dbReference type="SAM" id="MobiDB-lite"/>
    </source>
</evidence>
<name>A0A9D4FCW1_DREPO</name>
<dbReference type="AlphaFoldDB" id="A0A9D4FCW1"/>
<keyword evidence="3" id="KW-1185">Reference proteome</keyword>
<evidence type="ECO:0000313" key="3">
    <source>
        <dbReference type="Proteomes" id="UP000828390"/>
    </source>
</evidence>
<organism evidence="2 3">
    <name type="scientific">Dreissena polymorpha</name>
    <name type="common">Zebra mussel</name>
    <name type="synonym">Mytilus polymorpha</name>
    <dbReference type="NCBI Taxonomy" id="45954"/>
    <lineage>
        <taxon>Eukaryota</taxon>
        <taxon>Metazoa</taxon>
        <taxon>Spiralia</taxon>
        <taxon>Lophotrochozoa</taxon>
        <taxon>Mollusca</taxon>
        <taxon>Bivalvia</taxon>
        <taxon>Autobranchia</taxon>
        <taxon>Heteroconchia</taxon>
        <taxon>Euheterodonta</taxon>
        <taxon>Imparidentia</taxon>
        <taxon>Neoheterodontei</taxon>
        <taxon>Myida</taxon>
        <taxon>Dreissenoidea</taxon>
        <taxon>Dreissenidae</taxon>
        <taxon>Dreissena</taxon>
    </lineage>
</organism>
<reference evidence="2" key="1">
    <citation type="journal article" date="2019" name="bioRxiv">
        <title>The Genome of the Zebra Mussel, Dreissena polymorpha: A Resource for Invasive Species Research.</title>
        <authorList>
            <person name="McCartney M.A."/>
            <person name="Auch B."/>
            <person name="Kono T."/>
            <person name="Mallez S."/>
            <person name="Zhang Y."/>
            <person name="Obille A."/>
            <person name="Becker A."/>
            <person name="Abrahante J.E."/>
            <person name="Garbe J."/>
            <person name="Badalamenti J.P."/>
            <person name="Herman A."/>
            <person name="Mangelson H."/>
            <person name="Liachko I."/>
            <person name="Sullivan S."/>
            <person name="Sone E.D."/>
            <person name="Koren S."/>
            <person name="Silverstein K.A.T."/>
            <person name="Beckman K.B."/>
            <person name="Gohl D.M."/>
        </authorList>
    </citation>
    <scope>NUCLEOTIDE SEQUENCE</scope>
    <source>
        <strain evidence="2">Duluth1</strain>
        <tissue evidence="2">Whole animal</tissue>
    </source>
</reference>
<gene>
    <name evidence="2" type="ORF">DPMN_149535</name>
</gene>
<feature type="compositionally biased region" description="Polar residues" evidence="1">
    <location>
        <begin position="43"/>
        <end position="80"/>
    </location>
</feature>